<reference evidence="1 2" key="1">
    <citation type="journal article" date="2014" name="Genome Announc.">
        <title>Draft Genome Sequence of Lysobacter capsici AZ78, a Bacterium Antagonistic to Plant-Pathogenic Oomycetes.</title>
        <authorList>
            <person name="Puopolo G."/>
            <person name="Sonego P."/>
            <person name="Engelen K."/>
            <person name="Pertot I."/>
        </authorList>
    </citation>
    <scope>NUCLEOTIDE SEQUENCE [LARGE SCALE GENOMIC DNA]</scope>
    <source>
        <strain evidence="1 2">AZ78</strain>
    </source>
</reference>
<name>A0A108UB13_9GAMM</name>
<protein>
    <recommendedName>
        <fullName evidence="3">Nucleotidyltransferase</fullName>
    </recommendedName>
</protein>
<dbReference type="AlphaFoldDB" id="A0A108UB13"/>
<evidence type="ECO:0000313" key="1">
    <source>
        <dbReference type="EMBL" id="KWS05789.1"/>
    </source>
</evidence>
<proteinExistence type="predicted"/>
<keyword evidence="2" id="KW-1185">Reference proteome</keyword>
<gene>
    <name evidence="1" type="ORF">AZ78_3341</name>
</gene>
<dbReference type="PANTHER" id="PTHR34817">
    <property type="entry name" value="NUCLEOTIDYLTRANSFERASE"/>
    <property type="match status" value="1"/>
</dbReference>
<sequence>MRGYTGPPRTRVAVMSDPSRHHEIHPIADDKRRAVLDALAAIERDHDVRIVYACESGSRGWGFSSPDSDYDARFVYVHKQPWYLTVNERCGPNEPQRDVIELPIDSELDVSGWDLRKALRLLSKSNPTLSEWLRSPIVYREDGALSAGLRTLADEFYSPVAAWHHYLSMAKGNFRGYLRGEEVRTKKYLYVLRPVLACQWIERAEGPPPMAFEDLLARLLPDGPVREAVDALLVRKRQSAEVAAGPRIAAISDFLEAELERMQAASPVLAAGTGNADRLDDFFRAALG</sequence>
<dbReference type="InterPro" id="IPR018775">
    <property type="entry name" value="RlaP"/>
</dbReference>
<dbReference type="PANTHER" id="PTHR34817:SF2">
    <property type="entry name" value="NUCLEOTIDYLTRANSFERASE"/>
    <property type="match status" value="1"/>
</dbReference>
<dbReference type="Proteomes" id="UP000023435">
    <property type="component" value="Unassembled WGS sequence"/>
</dbReference>
<dbReference type="Pfam" id="PF10127">
    <property type="entry name" value="RlaP"/>
    <property type="match status" value="1"/>
</dbReference>
<comment type="caution">
    <text evidence="1">The sequence shown here is derived from an EMBL/GenBank/DDBJ whole genome shotgun (WGS) entry which is preliminary data.</text>
</comment>
<organism evidence="1 2">
    <name type="scientific">Lysobacter capsici AZ78</name>
    <dbReference type="NCBI Taxonomy" id="1444315"/>
    <lineage>
        <taxon>Bacteria</taxon>
        <taxon>Pseudomonadati</taxon>
        <taxon>Pseudomonadota</taxon>
        <taxon>Gammaproteobacteria</taxon>
        <taxon>Lysobacterales</taxon>
        <taxon>Lysobacteraceae</taxon>
        <taxon>Lysobacter</taxon>
    </lineage>
</organism>
<evidence type="ECO:0008006" key="3">
    <source>
        <dbReference type="Google" id="ProtNLM"/>
    </source>
</evidence>
<dbReference type="EMBL" id="JAJA02000001">
    <property type="protein sequence ID" value="KWS05789.1"/>
    <property type="molecule type" value="Genomic_DNA"/>
</dbReference>
<accession>A0A108UB13</accession>
<evidence type="ECO:0000313" key="2">
    <source>
        <dbReference type="Proteomes" id="UP000023435"/>
    </source>
</evidence>